<dbReference type="Pfam" id="PF08613">
    <property type="entry name" value="Cyclin"/>
    <property type="match status" value="1"/>
</dbReference>
<dbReference type="EMBL" id="KZ992878">
    <property type="protein sequence ID" value="RKP06467.1"/>
    <property type="molecule type" value="Genomic_DNA"/>
</dbReference>
<evidence type="ECO:0000313" key="2">
    <source>
        <dbReference type="EMBL" id="RKP06467.1"/>
    </source>
</evidence>
<dbReference type="OrthoDB" id="1060854at2759"/>
<dbReference type="PANTHER" id="PTHR15615:SF94">
    <property type="entry name" value="PHO85 CYCLIN-6-RELATED"/>
    <property type="match status" value="1"/>
</dbReference>
<dbReference type="InterPro" id="IPR036915">
    <property type="entry name" value="Cyclin-like_sf"/>
</dbReference>
<accession>A0A4P9XKX2</accession>
<dbReference type="Gene3D" id="1.10.472.10">
    <property type="entry name" value="Cyclin-like"/>
    <property type="match status" value="1"/>
</dbReference>
<dbReference type="AlphaFoldDB" id="A0A4P9XKX2"/>
<dbReference type="CDD" id="cd20558">
    <property type="entry name" value="CYCLIN_ScPCL7-like"/>
    <property type="match status" value="1"/>
</dbReference>
<dbReference type="GO" id="GO:0016538">
    <property type="term" value="F:cyclin-dependent protein serine/threonine kinase regulator activity"/>
    <property type="evidence" value="ECO:0007669"/>
    <property type="project" value="TreeGrafter"/>
</dbReference>
<dbReference type="Proteomes" id="UP000271241">
    <property type="component" value="Unassembled WGS sequence"/>
</dbReference>
<dbReference type="GO" id="GO:0019901">
    <property type="term" value="F:protein kinase binding"/>
    <property type="evidence" value="ECO:0007669"/>
    <property type="project" value="InterPro"/>
</dbReference>
<feature type="non-terminal residue" evidence="2">
    <location>
        <position position="1"/>
    </location>
</feature>
<sequence>FHASAIPSIDLETYLARVLKYCPCASECFIALVVYLERACASGLVQLDRFSAHRLCITGIVVASKFFSDVFFTNSRYAKVGGLPTKELNQLEIIFLKLCGFQLSISVEEL</sequence>
<dbReference type="PIRSF" id="PIRSF027110">
    <property type="entry name" value="PREG"/>
    <property type="match status" value="1"/>
</dbReference>
<dbReference type="GO" id="GO:0005634">
    <property type="term" value="C:nucleus"/>
    <property type="evidence" value="ECO:0007669"/>
    <property type="project" value="TreeGrafter"/>
</dbReference>
<organism evidence="2 3">
    <name type="scientific">Thamnocephalis sphaerospora</name>
    <dbReference type="NCBI Taxonomy" id="78915"/>
    <lineage>
        <taxon>Eukaryota</taxon>
        <taxon>Fungi</taxon>
        <taxon>Fungi incertae sedis</taxon>
        <taxon>Zoopagomycota</taxon>
        <taxon>Zoopagomycotina</taxon>
        <taxon>Zoopagomycetes</taxon>
        <taxon>Zoopagales</taxon>
        <taxon>Sigmoideomycetaceae</taxon>
        <taxon>Thamnocephalis</taxon>
    </lineage>
</organism>
<dbReference type="STRING" id="78915.A0A4P9XKX2"/>
<dbReference type="GO" id="GO:0000307">
    <property type="term" value="C:cyclin-dependent protein kinase holoenzyme complex"/>
    <property type="evidence" value="ECO:0007669"/>
    <property type="project" value="TreeGrafter"/>
</dbReference>
<dbReference type="SUPFAM" id="SSF47954">
    <property type="entry name" value="Cyclin-like"/>
    <property type="match status" value="1"/>
</dbReference>
<reference evidence="3" key="1">
    <citation type="journal article" date="2018" name="Nat. Microbiol.">
        <title>Leveraging single-cell genomics to expand the fungal tree of life.</title>
        <authorList>
            <person name="Ahrendt S.R."/>
            <person name="Quandt C.A."/>
            <person name="Ciobanu D."/>
            <person name="Clum A."/>
            <person name="Salamov A."/>
            <person name="Andreopoulos B."/>
            <person name="Cheng J.F."/>
            <person name="Woyke T."/>
            <person name="Pelin A."/>
            <person name="Henrissat B."/>
            <person name="Reynolds N.K."/>
            <person name="Benny G.L."/>
            <person name="Smith M.E."/>
            <person name="James T.Y."/>
            <person name="Grigoriev I.V."/>
        </authorList>
    </citation>
    <scope>NUCLEOTIDE SEQUENCE [LARGE SCALE GENOMIC DNA]</scope>
    <source>
        <strain evidence="3">RSA 1356</strain>
    </source>
</reference>
<dbReference type="InterPro" id="IPR012389">
    <property type="entry name" value="Cyclin_P/U"/>
</dbReference>
<evidence type="ECO:0000256" key="1">
    <source>
        <dbReference type="ARBA" id="ARBA00023127"/>
    </source>
</evidence>
<dbReference type="PANTHER" id="PTHR15615">
    <property type="match status" value="1"/>
</dbReference>
<protein>
    <submittedName>
        <fullName evidence="2">Cyclin PHO80-like protein</fullName>
    </submittedName>
</protein>
<evidence type="ECO:0000313" key="3">
    <source>
        <dbReference type="Proteomes" id="UP000271241"/>
    </source>
</evidence>
<gene>
    <name evidence="2" type="ORF">THASP1DRAFT_3239</name>
</gene>
<keyword evidence="1" id="KW-0195">Cyclin</keyword>
<keyword evidence="3" id="KW-1185">Reference proteome</keyword>
<dbReference type="InterPro" id="IPR013922">
    <property type="entry name" value="Cyclin_PHO80-like"/>
</dbReference>
<name>A0A4P9XKX2_9FUNG</name>
<feature type="non-terminal residue" evidence="2">
    <location>
        <position position="110"/>
    </location>
</feature>
<proteinExistence type="predicted"/>